<keyword evidence="5" id="KW-0464">Manganese</keyword>
<dbReference type="InterPro" id="IPR004843">
    <property type="entry name" value="Calcineurin-like_PHP"/>
</dbReference>
<protein>
    <submittedName>
        <fullName evidence="7">UDP-2,3-diacylglucosamine hydrolase</fullName>
    </submittedName>
</protein>
<dbReference type="GO" id="GO:0009245">
    <property type="term" value="P:lipid A biosynthetic process"/>
    <property type="evidence" value="ECO:0007669"/>
    <property type="project" value="TreeGrafter"/>
</dbReference>
<keyword evidence="8" id="KW-1185">Reference proteome</keyword>
<dbReference type="STRING" id="1008305.A4H02_04895"/>
<dbReference type="GO" id="GO:0046872">
    <property type="term" value="F:metal ion binding"/>
    <property type="evidence" value="ECO:0007669"/>
    <property type="project" value="UniProtKB-KW"/>
</dbReference>
<keyword evidence="1" id="KW-1003">Cell membrane</keyword>
<sequence length="395" mass="46024">MKHVIFISDTHIGDGSSKDDFNQDEVMESLVLDWSTLENPELVIVGDGLELLESDAVRKLGVTGFWETVDLIDRTLIDKIVSVHPKVFKSLANFPGKIWYVVGNHDYYLWKNRSLQQALKEYLPNLEIVPYYLNTQAGILAVHGNQFDSINKFKEVDGELVPPLGDFIARYMMVNFDESLRSYVPEEVLRDYDNVRPVLDVFDWLEKISQLYETSVDLMKVWVDNFLEMMKHEEAKSWMKKNYPALSKLSILFLNRTGGIRLGEFIVRTVMKVRNLRKTDYLKKAAMKIFVNPSWMKKNMDGYLDKRKTYDFEHSALNGIVMGHNHKPSFDVLKIKGELKFYLNCGSWKPVVERRGRNMFQRYFEIFYAITKIESDGEIEIITGSINKLRKSQII</sequence>
<dbReference type="Proteomes" id="UP000094570">
    <property type="component" value="Unassembled WGS sequence"/>
</dbReference>
<name>A0A1E3G2Y1_9BACT</name>
<reference evidence="8" key="1">
    <citation type="submission" date="2016-04" db="EMBL/GenBank/DDBJ databases">
        <title>The genome sequence project of a novel Fervidobacterium isolate from a hot spring in Thailand.</title>
        <authorList>
            <person name="Gonzalez J.M."/>
            <person name="Cuecas A."/>
            <person name="Kanoksilapatham W."/>
        </authorList>
    </citation>
    <scope>NUCLEOTIDE SEQUENCE [LARGE SCALE GENOMIC DNA]</scope>
    <source>
        <strain evidence="8">FC2004</strain>
    </source>
</reference>
<keyword evidence="3" id="KW-0479">Metal-binding</keyword>
<keyword evidence="4" id="KW-0472">Membrane</keyword>
<keyword evidence="2" id="KW-0997">Cell inner membrane</keyword>
<evidence type="ECO:0000256" key="3">
    <source>
        <dbReference type="ARBA" id="ARBA00022723"/>
    </source>
</evidence>
<evidence type="ECO:0000256" key="4">
    <source>
        <dbReference type="ARBA" id="ARBA00023136"/>
    </source>
</evidence>
<dbReference type="Gene3D" id="3.60.21.10">
    <property type="match status" value="1"/>
</dbReference>
<dbReference type="InterPro" id="IPR043461">
    <property type="entry name" value="LpxH-like"/>
</dbReference>
<evidence type="ECO:0000259" key="6">
    <source>
        <dbReference type="Pfam" id="PF00149"/>
    </source>
</evidence>
<dbReference type="Pfam" id="PF00149">
    <property type="entry name" value="Metallophos"/>
    <property type="match status" value="1"/>
</dbReference>
<keyword evidence="7" id="KW-0378">Hydrolase</keyword>
<dbReference type="EMBL" id="LWAF01000005">
    <property type="protein sequence ID" value="ODN30625.1"/>
    <property type="molecule type" value="Genomic_DNA"/>
</dbReference>
<dbReference type="OrthoDB" id="43567at2"/>
<evidence type="ECO:0000256" key="5">
    <source>
        <dbReference type="ARBA" id="ARBA00023211"/>
    </source>
</evidence>
<accession>A0A1E3G2Y1</accession>
<dbReference type="SUPFAM" id="SSF56300">
    <property type="entry name" value="Metallo-dependent phosphatases"/>
    <property type="match status" value="1"/>
</dbReference>
<dbReference type="GO" id="GO:0016020">
    <property type="term" value="C:membrane"/>
    <property type="evidence" value="ECO:0007669"/>
    <property type="project" value="GOC"/>
</dbReference>
<dbReference type="GO" id="GO:0008758">
    <property type="term" value="F:UDP-2,3-diacylglucosamine hydrolase activity"/>
    <property type="evidence" value="ECO:0007669"/>
    <property type="project" value="TreeGrafter"/>
</dbReference>
<evidence type="ECO:0000313" key="7">
    <source>
        <dbReference type="EMBL" id="ODN30625.1"/>
    </source>
</evidence>
<gene>
    <name evidence="7" type="ORF">A4H02_04895</name>
</gene>
<organism evidence="7 8">
    <name type="scientific">Fervidobacterium thailandense</name>
    <dbReference type="NCBI Taxonomy" id="1008305"/>
    <lineage>
        <taxon>Bacteria</taxon>
        <taxon>Thermotogati</taxon>
        <taxon>Thermotogota</taxon>
        <taxon>Thermotogae</taxon>
        <taxon>Thermotogales</taxon>
        <taxon>Fervidobacteriaceae</taxon>
        <taxon>Fervidobacterium</taxon>
    </lineage>
</organism>
<dbReference type="AlphaFoldDB" id="A0A1E3G2Y1"/>
<proteinExistence type="predicted"/>
<evidence type="ECO:0000313" key="8">
    <source>
        <dbReference type="Proteomes" id="UP000094570"/>
    </source>
</evidence>
<evidence type="ECO:0000256" key="2">
    <source>
        <dbReference type="ARBA" id="ARBA00022519"/>
    </source>
</evidence>
<dbReference type="RefSeq" id="WP_083996621.1">
    <property type="nucleotide sequence ID" value="NZ_CP140110.1"/>
</dbReference>
<dbReference type="InterPro" id="IPR029052">
    <property type="entry name" value="Metallo-depent_PP-like"/>
</dbReference>
<comment type="caution">
    <text evidence="7">The sequence shown here is derived from an EMBL/GenBank/DDBJ whole genome shotgun (WGS) entry which is preliminary data.</text>
</comment>
<dbReference type="PANTHER" id="PTHR34990:SF2">
    <property type="entry name" value="BLL8164 PROTEIN"/>
    <property type="match status" value="1"/>
</dbReference>
<dbReference type="PANTHER" id="PTHR34990">
    <property type="entry name" value="UDP-2,3-DIACYLGLUCOSAMINE HYDROLASE-RELATED"/>
    <property type="match status" value="1"/>
</dbReference>
<feature type="domain" description="Calcineurin-like phosphoesterase" evidence="6">
    <location>
        <begin position="3"/>
        <end position="154"/>
    </location>
</feature>
<evidence type="ECO:0000256" key="1">
    <source>
        <dbReference type="ARBA" id="ARBA00022475"/>
    </source>
</evidence>